<keyword evidence="8" id="KW-1133">Transmembrane helix</keyword>
<keyword evidence="1" id="KW-0809">Transit peptide</keyword>
<sequence length="242" mass="26360">MSDIFDVYNIIFLVLAVVIFLRLRSVLGKRTGNERPPYDPYSAPKSSNGTGDGARNGGDNVIPLPGQGEPQDLEPETSSPTATLDKMAPKGSALNEALRQILSVDREFEPGHFLQGAKAAYEMIVTAFAQGDRKSLRNLLSKEVHDGFVSAISDRESRQESVDFTFVGIEKAEIVEAALKGSVAQVTVRFQSELISATRNKDGNVVEGDPGKVSDVTDIWTFARDTTSRDPNWKLVATESVE</sequence>
<feature type="domain" description="Tim44-like" evidence="9">
    <location>
        <begin position="94"/>
        <end position="240"/>
    </location>
</feature>
<dbReference type="SMART" id="SM00978">
    <property type="entry name" value="Tim44"/>
    <property type="match status" value="1"/>
</dbReference>
<dbReference type="InterPro" id="IPR007379">
    <property type="entry name" value="Tim44-like_dom"/>
</dbReference>
<evidence type="ECO:0000256" key="4">
    <source>
        <dbReference type="ARBA" id="ARBA00038073"/>
    </source>
</evidence>
<dbReference type="AlphaFoldDB" id="A0A839AI50"/>
<dbReference type="SUPFAM" id="SSF54427">
    <property type="entry name" value="NTF2-like"/>
    <property type="match status" value="1"/>
</dbReference>
<feature type="transmembrane region" description="Helical" evidence="8">
    <location>
        <begin position="6"/>
        <end position="23"/>
    </location>
</feature>
<keyword evidence="3" id="KW-0687">Ribonucleoprotein</keyword>
<evidence type="ECO:0000256" key="6">
    <source>
        <dbReference type="ARBA" id="ARBA00043031"/>
    </source>
</evidence>
<evidence type="ECO:0000256" key="3">
    <source>
        <dbReference type="ARBA" id="ARBA00023274"/>
    </source>
</evidence>
<dbReference type="InterPro" id="IPR051975">
    <property type="entry name" value="mtLSU_mL45"/>
</dbReference>
<dbReference type="PIRSF" id="PIRSF031890">
    <property type="entry name" value="UCP031890_transporter_Tim44"/>
    <property type="match status" value="1"/>
</dbReference>
<evidence type="ECO:0000256" key="2">
    <source>
        <dbReference type="ARBA" id="ARBA00022980"/>
    </source>
</evidence>
<proteinExistence type="inferred from homology"/>
<evidence type="ECO:0000313" key="11">
    <source>
        <dbReference type="Proteomes" id="UP000541109"/>
    </source>
</evidence>
<evidence type="ECO:0000256" key="8">
    <source>
        <dbReference type="SAM" id="Phobius"/>
    </source>
</evidence>
<comment type="similarity">
    <text evidence="4">Belongs to the mitochondrion-specific ribosomal protein mL45 family.</text>
</comment>
<reference evidence="10 11" key="1">
    <citation type="submission" date="2020-07" db="EMBL/GenBank/DDBJ databases">
        <title>Stappia sp., F7233, whole genome shotgun sequencing project.</title>
        <authorList>
            <person name="Jiang S."/>
            <person name="Liu Z.W."/>
            <person name="Du Z.J."/>
        </authorList>
    </citation>
    <scope>NUCLEOTIDE SEQUENCE [LARGE SCALE GENOMIC DNA]</scope>
    <source>
        <strain evidence="10 11">F7233</strain>
    </source>
</reference>
<dbReference type="InterPro" id="IPR032710">
    <property type="entry name" value="NTF2-like_dom_sf"/>
</dbReference>
<dbReference type="Gene3D" id="3.10.450.240">
    <property type="match status" value="1"/>
</dbReference>
<evidence type="ECO:0000256" key="1">
    <source>
        <dbReference type="ARBA" id="ARBA00022946"/>
    </source>
</evidence>
<dbReference type="NCBIfam" id="NF033779">
    <property type="entry name" value="Tim44_TimA_adap"/>
    <property type="match status" value="1"/>
</dbReference>
<dbReference type="EMBL" id="JACFXV010000064">
    <property type="protein sequence ID" value="MBA5778805.1"/>
    <property type="molecule type" value="Genomic_DNA"/>
</dbReference>
<dbReference type="InterPro" id="IPR016985">
    <property type="entry name" value="UCP031890_Tim44-rel"/>
</dbReference>
<dbReference type="Proteomes" id="UP000541109">
    <property type="component" value="Unassembled WGS sequence"/>
</dbReference>
<keyword evidence="8" id="KW-0472">Membrane</keyword>
<keyword evidence="2" id="KW-0689">Ribosomal protein</keyword>
<dbReference type="PANTHER" id="PTHR28554">
    <property type="entry name" value="39S RIBOSOMAL PROTEIN L45, MITOCHONDRIAL"/>
    <property type="match status" value="1"/>
</dbReference>
<keyword evidence="8" id="KW-0812">Transmembrane</keyword>
<dbReference type="RefSeq" id="WP_182167487.1">
    <property type="nucleotide sequence ID" value="NZ_JACFXV010000064.1"/>
</dbReference>
<dbReference type="GO" id="GO:0005840">
    <property type="term" value="C:ribosome"/>
    <property type="evidence" value="ECO:0007669"/>
    <property type="project" value="UniProtKB-KW"/>
</dbReference>
<gene>
    <name evidence="10" type="ORF">H2509_16895</name>
</gene>
<dbReference type="GO" id="GO:1990904">
    <property type="term" value="C:ribonucleoprotein complex"/>
    <property type="evidence" value="ECO:0007669"/>
    <property type="project" value="UniProtKB-KW"/>
</dbReference>
<accession>A0A839AI50</accession>
<dbReference type="Pfam" id="PF04280">
    <property type="entry name" value="Tim44"/>
    <property type="match status" value="1"/>
</dbReference>
<name>A0A839AI50_9HYPH</name>
<comment type="caution">
    <text evidence="10">The sequence shown here is derived from an EMBL/GenBank/DDBJ whole genome shotgun (WGS) entry which is preliminary data.</text>
</comment>
<protein>
    <recommendedName>
        <fullName evidence="5">Large ribosomal subunit protein mL45</fullName>
    </recommendedName>
    <alternativeName>
        <fullName evidence="6">39S ribosomal protein L45, mitochondrial</fullName>
    </alternativeName>
</protein>
<evidence type="ECO:0000259" key="9">
    <source>
        <dbReference type="SMART" id="SM00978"/>
    </source>
</evidence>
<dbReference type="PANTHER" id="PTHR28554:SF1">
    <property type="entry name" value="LARGE RIBOSOMAL SUBUNIT PROTEIN ML45"/>
    <property type="match status" value="1"/>
</dbReference>
<keyword evidence="11" id="KW-1185">Reference proteome</keyword>
<feature type="region of interest" description="Disordered" evidence="7">
    <location>
        <begin position="31"/>
        <end position="87"/>
    </location>
</feature>
<evidence type="ECO:0000256" key="5">
    <source>
        <dbReference type="ARBA" id="ARBA00039448"/>
    </source>
</evidence>
<evidence type="ECO:0000256" key="7">
    <source>
        <dbReference type="SAM" id="MobiDB-lite"/>
    </source>
</evidence>
<evidence type="ECO:0000313" key="10">
    <source>
        <dbReference type="EMBL" id="MBA5778805.1"/>
    </source>
</evidence>
<organism evidence="10 11">
    <name type="scientific">Stappia albiluteola</name>
    <dbReference type="NCBI Taxonomy" id="2758565"/>
    <lineage>
        <taxon>Bacteria</taxon>
        <taxon>Pseudomonadati</taxon>
        <taxon>Pseudomonadota</taxon>
        <taxon>Alphaproteobacteria</taxon>
        <taxon>Hyphomicrobiales</taxon>
        <taxon>Stappiaceae</taxon>
        <taxon>Stappia</taxon>
    </lineage>
</organism>